<sequence length="139" mass="15915">MGSPTHTRVAEVAGGITADCATVWCCFPYTAANLLTLIIYKVPRRLCRKAFKRYRKKELIKKGLLPLYSNTPTLTTLNRQNEINLDPLNCERTIEIIHNGEKVTFVIGGSKVDDDLKELEKKMITKFRGFWRSHSQQET</sequence>
<gene>
    <name evidence="2" type="primary">LOC110774728</name>
</gene>
<reference evidence="1" key="1">
    <citation type="journal article" date="2021" name="Nat. Commun.">
        <title>Genomic analyses provide insights into spinach domestication and the genetic basis of agronomic traits.</title>
        <authorList>
            <person name="Cai X."/>
            <person name="Sun X."/>
            <person name="Xu C."/>
            <person name="Sun H."/>
            <person name="Wang X."/>
            <person name="Ge C."/>
            <person name="Zhang Z."/>
            <person name="Wang Q."/>
            <person name="Fei Z."/>
            <person name="Jiao C."/>
            <person name="Wang Q."/>
        </authorList>
    </citation>
    <scope>NUCLEOTIDE SEQUENCE [LARGE SCALE GENOMIC DNA]</scope>
    <source>
        <strain evidence="1">cv. Varoflay</strain>
    </source>
</reference>
<evidence type="ECO:0000313" key="2">
    <source>
        <dbReference type="RefSeq" id="XP_021834988.1"/>
    </source>
</evidence>
<evidence type="ECO:0000313" key="1">
    <source>
        <dbReference type="Proteomes" id="UP000813463"/>
    </source>
</evidence>
<dbReference type="OrthoDB" id="695262at2759"/>
<keyword evidence="1" id="KW-1185">Reference proteome</keyword>
<dbReference type="PANTHER" id="PTHR33264:SF8">
    <property type="entry name" value="EXPRESSED PROTEIN"/>
    <property type="match status" value="1"/>
</dbReference>
<dbReference type="KEGG" id="soe:110774728"/>
<dbReference type="PANTHER" id="PTHR33264">
    <property type="entry name" value="EXPRESSED PROTEIN"/>
    <property type="match status" value="1"/>
</dbReference>
<proteinExistence type="predicted"/>
<dbReference type="GeneID" id="110774728"/>
<reference evidence="2" key="2">
    <citation type="submission" date="2025-08" db="UniProtKB">
        <authorList>
            <consortium name="RefSeq"/>
        </authorList>
    </citation>
    <scope>IDENTIFICATION</scope>
    <source>
        <tissue evidence="2">Leaf</tissue>
    </source>
</reference>
<dbReference type="RefSeq" id="XP_021834988.1">
    <property type="nucleotide sequence ID" value="XM_021979296.1"/>
</dbReference>
<name>A0A9R0HQI3_SPIOL</name>
<dbReference type="AlphaFoldDB" id="A0A9R0HQI3"/>
<dbReference type="Proteomes" id="UP000813463">
    <property type="component" value="Chromosome 3"/>
</dbReference>
<organism evidence="1 2">
    <name type="scientific">Spinacia oleracea</name>
    <name type="common">Spinach</name>
    <dbReference type="NCBI Taxonomy" id="3562"/>
    <lineage>
        <taxon>Eukaryota</taxon>
        <taxon>Viridiplantae</taxon>
        <taxon>Streptophyta</taxon>
        <taxon>Embryophyta</taxon>
        <taxon>Tracheophyta</taxon>
        <taxon>Spermatophyta</taxon>
        <taxon>Magnoliopsida</taxon>
        <taxon>eudicotyledons</taxon>
        <taxon>Gunneridae</taxon>
        <taxon>Pentapetalae</taxon>
        <taxon>Caryophyllales</taxon>
        <taxon>Chenopodiaceae</taxon>
        <taxon>Chenopodioideae</taxon>
        <taxon>Anserineae</taxon>
        <taxon>Spinacia</taxon>
    </lineage>
</organism>
<accession>A0A9R0HQI3</accession>
<protein>
    <submittedName>
        <fullName evidence="2">Uncharacterized protein</fullName>
    </submittedName>
</protein>